<organism evidence="2 3">
    <name type="scientific">Natrarchaeobaculum aegyptiacum</name>
    <dbReference type="NCBI Taxonomy" id="745377"/>
    <lineage>
        <taxon>Archaea</taxon>
        <taxon>Methanobacteriati</taxon>
        <taxon>Methanobacteriota</taxon>
        <taxon>Stenosarchaea group</taxon>
        <taxon>Halobacteria</taxon>
        <taxon>Halobacteriales</taxon>
        <taxon>Natrialbaceae</taxon>
        <taxon>Natrarchaeobaculum</taxon>
    </lineage>
</organism>
<dbReference type="CDD" id="cd07820">
    <property type="entry name" value="SRPBCC_3"/>
    <property type="match status" value="1"/>
</dbReference>
<dbReference type="InterPro" id="IPR023393">
    <property type="entry name" value="START-like_dom_sf"/>
</dbReference>
<dbReference type="AlphaFoldDB" id="A0A2Z2HVK7"/>
<gene>
    <name evidence="2" type="ORF">B1756_17450</name>
</gene>
<dbReference type="RefSeq" id="WP_086889697.1">
    <property type="nucleotide sequence ID" value="NZ_CP019893.1"/>
</dbReference>
<evidence type="ECO:0000313" key="2">
    <source>
        <dbReference type="EMBL" id="ARS91329.1"/>
    </source>
</evidence>
<reference evidence="3" key="1">
    <citation type="submission" date="2017-02" db="EMBL/GenBank/DDBJ databases">
        <title>Natronthermophilus aegyptiacus gen. nov.,sp. nov., an aerobic, extremely halophilic alkalithermophilic archaeon isolated from the athalassohaline Wadi An Natrun, Egypt.</title>
        <authorList>
            <person name="Zhao B."/>
        </authorList>
    </citation>
    <scope>NUCLEOTIDE SEQUENCE [LARGE SCALE GENOMIC DNA]</scope>
    <source>
        <strain evidence="3">JW/NM-HA 15</strain>
    </source>
</reference>
<dbReference type="SUPFAM" id="SSF55961">
    <property type="entry name" value="Bet v1-like"/>
    <property type="match status" value="1"/>
</dbReference>
<dbReference type="EMBL" id="CP019893">
    <property type="protein sequence ID" value="ARS91329.1"/>
    <property type="molecule type" value="Genomic_DNA"/>
</dbReference>
<dbReference type="KEGG" id="naj:B1756_17450"/>
<sequence>MDAYHRQCTVRAPLEEVWEFHSTPAGLEALTPGWMNLRVEATIGSDGSPDPEVLEAGSEVTASIRPFGVGPRQYWTSEIVEREREDGVAYFRDRMVYGPFDEWVHTHAFFADGGRTTVRDHVAYALPFGPIGRLGTPFSRVGFELMFRERHRRTRRELER</sequence>
<evidence type="ECO:0000313" key="3">
    <source>
        <dbReference type="Proteomes" id="UP000250088"/>
    </source>
</evidence>
<dbReference type="InterPro" id="IPR005031">
    <property type="entry name" value="COQ10_START"/>
</dbReference>
<dbReference type="Gene3D" id="3.30.530.20">
    <property type="match status" value="1"/>
</dbReference>
<protein>
    <submittedName>
        <fullName evidence="2">Cyclase</fullName>
    </submittedName>
</protein>
<proteinExistence type="predicted"/>
<dbReference type="Proteomes" id="UP000250088">
    <property type="component" value="Chromosome"/>
</dbReference>
<accession>A0A2Z2HVK7</accession>
<evidence type="ECO:0000259" key="1">
    <source>
        <dbReference type="Pfam" id="PF03364"/>
    </source>
</evidence>
<keyword evidence="3" id="KW-1185">Reference proteome</keyword>
<feature type="domain" description="Coenzyme Q-binding protein COQ10 START" evidence="1">
    <location>
        <begin position="10"/>
        <end position="138"/>
    </location>
</feature>
<name>A0A2Z2HVK7_9EURY</name>
<dbReference type="Pfam" id="PF03364">
    <property type="entry name" value="Polyketide_cyc"/>
    <property type="match status" value="1"/>
</dbReference>
<dbReference type="OrthoDB" id="10357at2157"/>
<dbReference type="GeneID" id="32895897"/>